<feature type="compositionally biased region" description="Polar residues" evidence="9">
    <location>
        <begin position="291"/>
        <end position="300"/>
    </location>
</feature>
<dbReference type="InterPro" id="IPR015615">
    <property type="entry name" value="TGF-beta-rel"/>
</dbReference>
<comment type="subcellular location">
    <subcellularLocation>
        <location evidence="1">Secreted</location>
    </subcellularLocation>
</comment>
<dbReference type="PROSITE" id="PS51362">
    <property type="entry name" value="TGF_BETA_2"/>
    <property type="match status" value="1"/>
</dbReference>
<sequence length="471" mass="53508">MCGGDGGKAGSAPRYLTRSRGHARSNTPRTPLGTATYNRSDNSATQTTAMWKLGLLLACAFLLDQSASRPTSGDRDEPVTEYEAIERLKKVFGLPERPPAPKRHFRPPQYMLDLYNTISDPDGIVRFPNPLSANVVRSFPDKDVLHRSFFFFNVSSVSTTENVLDAELHLFKVRPRYTSKFMMRRQHFYEVRVYQIMAPQLAWQVDGNRLVSSRLIGLHGSGWEVFNIKPAVQDWVADKNANFGLLVTIASLTGSSLDQTVIRFAKRKEHHRSKEPILVLFSDDGRPRSASAATYESAPSNGEDYDYHDSTSTNKEILNNYYDPSPETQQQWRNERTNTVEKSANRKNNRTRVERAAQRYPTNRQFEPCTRRNLYVDFDAIGWSGWIISPKGYNAYHCKGKCPFPLGQSQKPTNHATVQSIMNALRLQEDVGQPCCVPNKLYSINLLYFDDEENVILKQYDDMVAANCGCH</sequence>
<dbReference type="Pfam" id="PF00019">
    <property type="entry name" value="TGF_beta"/>
    <property type="match status" value="1"/>
</dbReference>
<dbReference type="AlphaFoldDB" id="A0A8J9Z1K9"/>
<evidence type="ECO:0000256" key="7">
    <source>
        <dbReference type="ARBA" id="ARBA00023180"/>
    </source>
</evidence>
<keyword evidence="5 8" id="KW-0339">Growth factor</keyword>
<dbReference type="GO" id="GO:0005615">
    <property type="term" value="C:extracellular space"/>
    <property type="evidence" value="ECO:0007669"/>
    <property type="project" value="TreeGrafter"/>
</dbReference>
<comment type="similarity">
    <text evidence="2 8">Belongs to the TGF-beta family.</text>
</comment>
<evidence type="ECO:0000256" key="6">
    <source>
        <dbReference type="ARBA" id="ARBA00023157"/>
    </source>
</evidence>
<dbReference type="InterPro" id="IPR001111">
    <property type="entry name" value="TGF-b_propeptide"/>
</dbReference>
<dbReference type="InterPro" id="IPR017948">
    <property type="entry name" value="TGFb_CS"/>
</dbReference>
<evidence type="ECO:0000256" key="9">
    <source>
        <dbReference type="SAM" id="MobiDB-lite"/>
    </source>
</evidence>
<gene>
    <name evidence="11" type="primary">BMP2</name>
    <name evidence="11" type="ORF">BLAG_LOCUS8118</name>
</gene>
<evidence type="ECO:0000313" key="12">
    <source>
        <dbReference type="Proteomes" id="UP000838412"/>
    </source>
</evidence>
<dbReference type="GO" id="GO:0005125">
    <property type="term" value="F:cytokine activity"/>
    <property type="evidence" value="ECO:0007669"/>
    <property type="project" value="TreeGrafter"/>
</dbReference>
<proteinExistence type="inferred from homology"/>
<evidence type="ECO:0000313" key="11">
    <source>
        <dbReference type="EMBL" id="CAH1245935.1"/>
    </source>
</evidence>
<dbReference type="InterPro" id="IPR029034">
    <property type="entry name" value="Cystine-knot_cytokine"/>
</dbReference>
<evidence type="ECO:0000256" key="1">
    <source>
        <dbReference type="ARBA" id="ARBA00004613"/>
    </source>
</evidence>
<dbReference type="PANTHER" id="PTHR11848:SF308">
    <property type="entry name" value="BMP-LIKE PROTEIN UNC-129"/>
    <property type="match status" value="1"/>
</dbReference>
<accession>A0A8J9Z1K9</accession>
<feature type="region of interest" description="Disordered" evidence="9">
    <location>
        <begin position="287"/>
        <end position="352"/>
    </location>
</feature>
<dbReference type="FunFam" id="2.10.90.10:FF:000001">
    <property type="entry name" value="Bone morphogenetic protein 4"/>
    <property type="match status" value="1"/>
</dbReference>
<dbReference type="Gene3D" id="2.60.120.970">
    <property type="match status" value="1"/>
</dbReference>
<keyword evidence="12" id="KW-1185">Reference proteome</keyword>
<dbReference type="GO" id="GO:0008083">
    <property type="term" value="F:growth factor activity"/>
    <property type="evidence" value="ECO:0007669"/>
    <property type="project" value="UniProtKB-KW"/>
</dbReference>
<keyword evidence="6" id="KW-1015">Disulfide bond</keyword>
<evidence type="ECO:0000256" key="4">
    <source>
        <dbReference type="ARBA" id="ARBA00022729"/>
    </source>
</evidence>
<name>A0A8J9Z1K9_BRALA</name>
<keyword evidence="7" id="KW-0325">Glycoprotein</keyword>
<dbReference type="SMART" id="SM00204">
    <property type="entry name" value="TGFB"/>
    <property type="match status" value="1"/>
</dbReference>
<feature type="region of interest" description="Disordered" evidence="9">
    <location>
        <begin position="1"/>
        <end position="43"/>
    </location>
</feature>
<evidence type="ECO:0000256" key="3">
    <source>
        <dbReference type="ARBA" id="ARBA00022525"/>
    </source>
</evidence>
<protein>
    <submittedName>
        <fullName evidence="11">BMP2 protein</fullName>
    </submittedName>
</protein>
<evidence type="ECO:0000256" key="5">
    <source>
        <dbReference type="ARBA" id="ARBA00023030"/>
    </source>
</evidence>
<reference evidence="11" key="1">
    <citation type="submission" date="2022-01" db="EMBL/GenBank/DDBJ databases">
        <authorList>
            <person name="Braso-Vives M."/>
        </authorList>
    </citation>
    <scope>NUCLEOTIDE SEQUENCE</scope>
</reference>
<feature type="compositionally biased region" description="Polar residues" evidence="9">
    <location>
        <begin position="24"/>
        <end position="43"/>
    </location>
</feature>
<keyword evidence="4" id="KW-0732">Signal</keyword>
<dbReference type="FunFam" id="2.60.120.970:FF:000023">
    <property type="entry name" value="Anti-dorsalizing morphogenetic protein 1"/>
    <property type="match status" value="1"/>
</dbReference>
<feature type="domain" description="TGF-beta family profile" evidence="10">
    <location>
        <begin position="352"/>
        <end position="471"/>
    </location>
</feature>
<dbReference type="SUPFAM" id="SSF57501">
    <property type="entry name" value="Cystine-knot cytokines"/>
    <property type="match status" value="1"/>
</dbReference>
<dbReference type="Gene3D" id="2.10.90.10">
    <property type="entry name" value="Cystine-knot cytokines"/>
    <property type="match status" value="1"/>
</dbReference>
<evidence type="ECO:0000259" key="10">
    <source>
        <dbReference type="PROSITE" id="PS51362"/>
    </source>
</evidence>
<dbReference type="OrthoDB" id="5987191at2759"/>
<dbReference type="Proteomes" id="UP000838412">
    <property type="component" value="Chromosome 15"/>
</dbReference>
<dbReference type="EMBL" id="OV696700">
    <property type="protein sequence ID" value="CAH1245935.1"/>
    <property type="molecule type" value="Genomic_DNA"/>
</dbReference>
<evidence type="ECO:0000256" key="8">
    <source>
        <dbReference type="RuleBase" id="RU000354"/>
    </source>
</evidence>
<organism evidence="11 12">
    <name type="scientific">Branchiostoma lanceolatum</name>
    <name type="common">Common lancelet</name>
    <name type="synonym">Amphioxus lanceolatum</name>
    <dbReference type="NCBI Taxonomy" id="7740"/>
    <lineage>
        <taxon>Eukaryota</taxon>
        <taxon>Metazoa</taxon>
        <taxon>Chordata</taxon>
        <taxon>Cephalochordata</taxon>
        <taxon>Leptocardii</taxon>
        <taxon>Amphioxiformes</taxon>
        <taxon>Branchiostomatidae</taxon>
        <taxon>Branchiostoma</taxon>
    </lineage>
</organism>
<dbReference type="CDD" id="cd13765">
    <property type="entry name" value="TGF_beta_ADMP"/>
    <property type="match status" value="1"/>
</dbReference>
<dbReference type="InterPro" id="IPR001839">
    <property type="entry name" value="TGF-b_C"/>
</dbReference>
<keyword evidence="3" id="KW-0964">Secreted</keyword>
<dbReference type="PROSITE" id="PS00250">
    <property type="entry name" value="TGF_BETA_1"/>
    <property type="match status" value="1"/>
</dbReference>
<dbReference type="Pfam" id="PF00688">
    <property type="entry name" value="TGFb_propeptide"/>
    <property type="match status" value="1"/>
</dbReference>
<evidence type="ECO:0000256" key="2">
    <source>
        <dbReference type="ARBA" id="ARBA00006656"/>
    </source>
</evidence>
<dbReference type="PANTHER" id="PTHR11848">
    <property type="entry name" value="TGF-BETA FAMILY"/>
    <property type="match status" value="1"/>
</dbReference>